<dbReference type="GO" id="GO:0005634">
    <property type="term" value="C:nucleus"/>
    <property type="evidence" value="ECO:0007669"/>
    <property type="project" value="InterPro"/>
</dbReference>
<reference evidence="11" key="1">
    <citation type="submission" date="2015-02" db="EMBL/GenBank/DDBJ databases">
        <title>Genome sequencing for Strongylocentrotus purpuratus.</title>
        <authorList>
            <person name="Murali S."/>
            <person name="Liu Y."/>
            <person name="Vee V."/>
            <person name="English A."/>
            <person name="Wang M."/>
            <person name="Skinner E."/>
            <person name="Han Y."/>
            <person name="Muzny D.M."/>
            <person name="Worley K.C."/>
            <person name="Gibbs R.A."/>
        </authorList>
    </citation>
    <scope>NUCLEOTIDE SEQUENCE</scope>
</reference>
<reference evidence="12" key="3">
    <citation type="journal article" date="2023" name="Cell">
        <title>Structural specializations of the sperm tail.</title>
        <authorList>
            <person name="Leung M.R."/>
            <person name="Zeng J."/>
            <person name="Wang X."/>
            <person name="Roelofs M.C."/>
            <person name="Huang W."/>
            <person name="Zenezini Chiozzi R."/>
            <person name="Hevler J.F."/>
            <person name="Heck A.J.R."/>
            <person name="Dutcher S.K."/>
            <person name="Brown A."/>
            <person name="Zhang R."/>
            <person name="Zeev-Ben-Mordehai T."/>
        </authorList>
    </citation>
    <scope>STRUCTURE BY ELECTRON MICROSCOPY (3.30 ANGSTROMS)</scope>
</reference>
<evidence type="ECO:0000256" key="3">
    <source>
        <dbReference type="ARBA" id="ARBA00022846"/>
    </source>
</evidence>
<proteinExistence type="evidence at protein level"/>
<dbReference type="InParanoid" id="A0A7M7RBK2"/>
<reference evidence="10" key="2">
    <citation type="submission" date="2021-01" db="UniProtKB">
        <authorList>
            <consortium name="EnsemblMetazoa"/>
        </authorList>
    </citation>
    <scope>IDENTIFICATION</scope>
</reference>
<keyword evidence="2" id="KW-0963">Cytoplasm</keyword>
<dbReference type="AlphaFoldDB" id="A0A7M7RBK2"/>
<name>A0A7M7RBK2_STRPU</name>
<dbReference type="PANTHER" id="PTHR31180">
    <property type="entry name" value="CILIA- AND FLAGELLA-ASSOCIATED PROTEIN 107-RELATED"/>
    <property type="match status" value="1"/>
</dbReference>
<feature type="region of interest" description="Disordered" evidence="9">
    <location>
        <begin position="104"/>
        <end position="153"/>
    </location>
</feature>
<keyword evidence="11" id="KW-1185">Reference proteome</keyword>
<evidence type="ECO:0000256" key="7">
    <source>
        <dbReference type="ARBA" id="ARBA00035003"/>
    </source>
</evidence>
<evidence type="ECO:0000256" key="5">
    <source>
        <dbReference type="ARBA" id="ARBA00023212"/>
    </source>
</evidence>
<dbReference type="PANTHER" id="PTHR31180:SF3">
    <property type="entry name" value="EXPRESSED SEQUENCE EH456644"/>
    <property type="match status" value="1"/>
</dbReference>
<dbReference type="Proteomes" id="UP000007110">
    <property type="component" value="Unassembled WGS sequence"/>
</dbReference>
<keyword evidence="4" id="KW-0969">Cilium</keyword>
<comment type="subcellular location">
    <subcellularLocation>
        <location evidence="1">Cytoplasm</location>
        <location evidence="1">Cytoskeleton</location>
        <location evidence="1">Flagellum axoneme</location>
    </subcellularLocation>
</comment>
<organism evidence="10 11">
    <name type="scientific">Strongylocentrotus purpuratus</name>
    <name type="common">Purple sea urchin</name>
    <dbReference type="NCBI Taxonomy" id="7668"/>
    <lineage>
        <taxon>Eukaryota</taxon>
        <taxon>Metazoa</taxon>
        <taxon>Echinodermata</taxon>
        <taxon>Eleutherozoa</taxon>
        <taxon>Echinozoa</taxon>
        <taxon>Echinoidea</taxon>
        <taxon>Euechinoidea</taxon>
        <taxon>Echinacea</taxon>
        <taxon>Camarodonta</taxon>
        <taxon>Echinidea</taxon>
        <taxon>Strongylocentrotidae</taxon>
        <taxon>Strongylocentrotus</taxon>
    </lineage>
</organism>
<dbReference type="Pfam" id="PF06608">
    <property type="entry name" value="CFAP68"/>
    <property type="match status" value="1"/>
</dbReference>
<sequence>MASGDEVAFRSMVRGSGLGEVWTHTTDLEKFQQYGWRTTTKEDCYTPDTLIGNWNEERFDIKRIRVPKSLPSQYDHYFDTTQKSSYVSGPKPVPKHILHLAARESRSFPASQPELDPPAVKERYNSFETTSRASYVDPKLRKNPVHQTETSQR</sequence>
<evidence type="ECO:0000256" key="8">
    <source>
        <dbReference type="ARBA" id="ARBA00046435"/>
    </source>
</evidence>
<comment type="subunit">
    <text evidence="8">Microtubule inner protein component of sperm flagellar doublet microtubules.</text>
</comment>
<dbReference type="InterPro" id="IPR037662">
    <property type="entry name" value="CFAP68/107"/>
</dbReference>
<dbReference type="GeneID" id="579489"/>
<comment type="function">
    <text evidence="7">Microtubule inner protein (MIP) part of the dynein-decorated doublet microtubules (DMTs) in cilia axoneme, which is required for motile cilia beating.</text>
</comment>
<keyword evidence="12" id="KW-0002">3D-structure</keyword>
<dbReference type="EMDB" id="EMD-40619"/>
<keyword evidence="3" id="KW-0282">Flagellum</keyword>
<evidence type="ECO:0000256" key="1">
    <source>
        <dbReference type="ARBA" id="ARBA00004611"/>
    </source>
</evidence>
<dbReference type="GO" id="GO:0030317">
    <property type="term" value="P:flagellated sperm motility"/>
    <property type="evidence" value="ECO:0007669"/>
    <property type="project" value="InterPro"/>
</dbReference>
<protein>
    <submittedName>
        <fullName evidence="10">Uncharacterized protein</fullName>
    </submittedName>
</protein>
<evidence type="ECO:0000256" key="6">
    <source>
        <dbReference type="ARBA" id="ARBA00023273"/>
    </source>
</evidence>
<dbReference type="OMA" id="QYDHYFE"/>
<evidence type="ECO:0000256" key="4">
    <source>
        <dbReference type="ARBA" id="ARBA00023069"/>
    </source>
</evidence>
<dbReference type="FunCoup" id="A0A7M7RBK2">
    <property type="interactions" value="83"/>
</dbReference>
<accession>A0A7M7RBK2</accession>
<evidence type="ECO:0000313" key="11">
    <source>
        <dbReference type="Proteomes" id="UP000007110"/>
    </source>
</evidence>
<evidence type="ECO:0000256" key="9">
    <source>
        <dbReference type="SAM" id="MobiDB-lite"/>
    </source>
</evidence>
<keyword evidence="6" id="KW-0966">Cell projection</keyword>
<evidence type="ECO:0000256" key="2">
    <source>
        <dbReference type="ARBA" id="ARBA00022490"/>
    </source>
</evidence>
<evidence type="ECO:0007829" key="12">
    <source>
        <dbReference type="PDB" id="8SNB"/>
    </source>
</evidence>
<evidence type="ECO:0000313" key="10">
    <source>
        <dbReference type="EnsemblMetazoa" id="XP_784695"/>
    </source>
</evidence>
<dbReference type="KEGG" id="spu:579489"/>
<dbReference type="InterPro" id="IPR009524">
    <property type="entry name" value="CFAP68"/>
</dbReference>
<dbReference type="RefSeq" id="XP_784695.1">
    <property type="nucleotide sequence ID" value="XM_779602.5"/>
</dbReference>
<dbReference type="OrthoDB" id="9970063at2759"/>
<dbReference type="GO" id="GO:0005930">
    <property type="term" value="C:axoneme"/>
    <property type="evidence" value="ECO:0007669"/>
    <property type="project" value="UniProtKB-ARBA"/>
</dbReference>
<keyword evidence="5" id="KW-0206">Cytoskeleton</keyword>
<dbReference type="EnsemblMetazoa" id="XM_779602">
    <property type="protein sequence ID" value="XP_784695"/>
    <property type="gene ID" value="LOC579489"/>
</dbReference>
<dbReference type="PDB" id="8SNB">
    <property type="method" value="EM"/>
    <property type="resolution" value="3.30 A"/>
    <property type="chains" value="9R=1-153"/>
</dbReference>